<dbReference type="SUPFAM" id="SSF55383">
    <property type="entry name" value="Copper amine oxidase, domain N"/>
    <property type="match status" value="2"/>
</dbReference>
<evidence type="ECO:0000256" key="1">
    <source>
        <dbReference type="ARBA" id="ARBA00005662"/>
    </source>
</evidence>
<organism evidence="3 4">
    <name type="scientific">Desulfofundulus luciae</name>
    <dbReference type="NCBI Taxonomy" id="74702"/>
    <lineage>
        <taxon>Bacteria</taxon>
        <taxon>Bacillati</taxon>
        <taxon>Bacillota</taxon>
        <taxon>Clostridia</taxon>
        <taxon>Eubacteriales</taxon>
        <taxon>Peptococcaceae</taxon>
        <taxon>Desulfofundulus</taxon>
    </lineage>
</organism>
<dbReference type="Gene3D" id="3.30.457.10">
    <property type="entry name" value="Copper amine oxidase-like, N-terminal domain"/>
    <property type="match status" value="1"/>
</dbReference>
<dbReference type="InterPro" id="IPR012854">
    <property type="entry name" value="Cu_amine_oxidase-like_N"/>
</dbReference>
<comment type="caution">
    <text evidence="3">The sequence shown here is derived from an EMBL/GenBank/DDBJ whole genome shotgun (WGS) entry which is preliminary data.</text>
</comment>
<reference evidence="3 4" key="1">
    <citation type="submission" date="2023-07" db="EMBL/GenBank/DDBJ databases">
        <title>Genomic Encyclopedia of Type Strains, Phase IV (KMG-IV): sequencing the most valuable type-strain genomes for metagenomic binning, comparative biology and taxonomic classification.</title>
        <authorList>
            <person name="Goeker M."/>
        </authorList>
    </citation>
    <scope>NUCLEOTIDE SEQUENCE [LARGE SCALE GENOMIC DNA]</scope>
    <source>
        <strain evidence="3 4">DSM 12396</strain>
    </source>
</reference>
<keyword evidence="4" id="KW-1185">Reference proteome</keyword>
<dbReference type="Gene3D" id="3.60.21.10">
    <property type="match status" value="1"/>
</dbReference>
<comment type="similarity">
    <text evidence="1">Belongs to the CapA family.</text>
</comment>
<evidence type="ECO:0000313" key="4">
    <source>
        <dbReference type="Proteomes" id="UP001225644"/>
    </source>
</evidence>
<dbReference type="PANTHER" id="PTHR33393:SF13">
    <property type="entry name" value="PGA BIOSYNTHESIS PROTEIN CAPA"/>
    <property type="match status" value="1"/>
</dbReference>
<dbReference type="Pfam" id="PF07833">
    <property type="entry name" value="Cu_amine_oxidN1"/>
    <property type="match status" value="1"/>
</dbReference>
<dbReference type="SUPFAM" id="SSF56300">
    <property type="entry name" value="Metallo-dependent phosphatases"/>
    <property type="match status" value="1"/>
</dbReference>
<name>A0ABU0AZ07_9FIRM</name>
<dbReference type="Pfam" id="PF09587">
    <property type="entry name" value="PGA_cap"/>
    <property type="match status" value="1"/>
</dbReference>
<protein>
    <recommendedName>
        <fullName evidence="2">Capsule synthesis protein CapA domain-containing protein</fullName>
    </recommendedName>
</protein>
<dbReference type="InterPro" id="IPR029052">
    <property type="entry name" value="Metallo-depent_PP-like"/>
</dbReference>
<feature type="domain" description="Capsule synthesis protein CapA" evidence="2">
    <location>
        <begin position="146"/>
        <end position="379"/>
    </location>
</feature>
<dbReference type="EMBL" id="JAUSUX010000004">
    <property type="protein sequence ID" value="MDQ0285701.1"/>
    <property type="molecule type" value="Genomic_DNA"/>
</dbReference>
<sequence length="440" mass="49314">MAVNNAIKILIIFFSILILPGISLAESEITIKLNNRVVFSDAAPFIEGGRVLVPLQVIGEAAGAEVKWNGQRATLTKEQITIEVIPGSKVIWAGGRVFCLDVPARMKNGRLFVPLRFISEFLGGEVKFQNKTVEIKYPASQEQEITLNFAGDTTLAWFFEEFVKDNFDYPFALFPSFKQADITMLNLENPVTTRGKKVPKQFNFRMNPKYIQVLLKGGVDIVNLANNHVGDYGPQGILDTLNFLDAAGIKHVGAGENLKAARNPVIFSLKQKKIGFLGYFGGKDYAATTSKPGTSPCYEQYIIEDIKKLKQKADVVVVNFHWGVERAHYPEPYQIRLAHQAIDAGADLIIGHHPHVLQGIERYKNGVIVYSLGNFIFGGNSRREHDTFVFQLIIKGEQKQYALIPVRVKNWQPYWLDSEEGEGVISSIQIYSKYFPDSLL</sequence>
<dbReference type="InterPro" id="IPR019079">
    <property type="entry name" value="Capsule_synth_CapA"/>
</dbReference>
<accession>A0ABU0AZ07</accession>
<evidence type="ECO:0000313" key="3">
    <source>
        <dbReference type="EMBL" id="MDQ0285701.1"/>
    </source>
</evidence>
<evidence type="ECO:0000259" key="2">
    <source>
        <dbReference type="SMART" id="SM00854"/>
    </source>
</evidence>
<dbReference type="InterPro" id="IPR036582">
    <property type="entry name" value="Mao_N_sf"/>
</dbReference>
<dbReference type="PANTHER" id="PTHR33393">
    <property type="entry name" value="POLYGLUTAMINE SYNTHESIS ACCESSORY PROTEIN RV0574C-RELATED"/>
    <property type="match status" value="1"/>
</dbReference>
<dbReference type="CDD" id="cd07381">
    <property type="entry name" value="MPP_CapA"/>
    <property type="match status" value="1"/>
</dbReference>
<dbReference type="Proteomes" id="UP001225644">
    <property type="component" value="Unassembled WGS sequence"/>
</dbReference>
<gene>
    <name evidence="3" type="ORF">J2Z49_000805</name>
</gene>
<proteinExistence type="inferred from homology"/>
<dbReference type="SMART" id="SM00854">
    <property type="entry name" value="PGA_cap"/>
    <property type="match status" value="1"/>
</dbReference>
<dbReference type="RefSeq" id="WP_307400026.1">
    <property type="nucleotide sequence ID" value="NZ_JAUSUX010000004.1"/>
</dbReference>
<dbReference type="InterPro" id="IPR052169">
    <property type="entry name" value="CW_Biosynth-Accessory"/>
</dbReference>